<dbReference type="KEGG" id="cmet:K6K41_02670"/>
<gene>
    <name evidence="2" type="ORF">K6K41_02670</name>
</gene>
<proteinExistence type="predicted"/>
<dbReference type="EMBL" id="CP081869">
    <property type="protein sequence ID" value="QZO00637.1"/>
    <property type="molecule type" value="Genomic_DNA"/>
</dbReference>
<keyword evidence="3" id="KW-1185">Reference proteome</keyword>
<feature type="region of interest" description="Disordered" evidence="1">
    <location>
        <begin position="1302"/>
        <end position="1329"/>
    </location>
</feature>
<reference evidence="2" key="1">
    <citation type="submission" date="2021-08" db="EMBL/GenBank/DDBJ databases">
        <authorList>
            <person name="Zhang H."/>
            <person name="Xu M."/>
            <person name="Yu Z."/>
            <person name="Yang L."/>
            <person name="Cai Y."/>
        </authorList>
    </citation>
    <scope>NUCLEOTIDE SEQUENCE</scope>
    <source>
        <strain evidence="2">CHL1</strain>
    </source>
</reference>
<sequence length="1347" mass="150863">MTADPVLAARWREGERLRAEAEAEKEAEAQLRAAGFDWRERIYIDTAQEAVAERGRLDAVRAAALATRDPRESWRASFRYDARAFFDAGYDVIPQTRDRDRRRPMLGLYPSTWFNRRQTQAEFDALIDAEIDWTTTKFPTGVRVVDHRSPLAGKSPHNVAIVAKDLLVTDIDISDHDTSLEAERLIESALGQTAYKRIGRSPKINLVYVLAHQLTEAEKALLKTISTIVGNIEFLTGRSVVTVAGLHHATRQQIVWTTPLAPRDQLPQATVEGLKIARYLLERRFTPAAIRTPKAAAVALEALPSSIEGLSVPGIQRAGPWVRDEAAGLVVDGREKFVVAMCANVARANLAEGYTEEQRAGLLRVAFDLCASNVERTGRWATDERLLAQVRERLNRALDFKGWNSPIRQKQVGDLPPPVEIKKSDPFADMEAAFAAVGDPRPFVIPRRVNSRGEELPAKIIPAVKVSAAIEADRTKRALMSEAQRRPTHLAIQHLIQEAIESFMVQVVDALLGKELAGDAKTLLVKVPPGGGKSSGFVIGVLRWIERMIEAGTWPTGKKVVFYCPTYTMCRQMMAVAAGAGHRTMTWEDAAAPALVDGQPRALVALFGSKSEVPCERAEEMAALRKGGVDPRGLCEKQLKRTDYEKSAKLKAKTITCPFKLAATGADNGCPPCRFYRQEETMADAHLVFAVRAMARVQSKFLHNNTVGAIIDEDPTVELARVKHSFNADRLLGRSNEVIHNDAKGDELKALYDKRARINILVTAEIKARRNPAPAILAMEGGLECLEAAIDITRPDDWVSRQIRPDMDPDELAWFASAGIRLPGRSAERDLWAIVKQMVDEFQQHSVNLSAIEQMRTLAGRRAARTGGRDRTKQLLASLRTTKLSVSRLDPRLQWVQAERPDKTREWAIRVSRRKQLTPKLLRLPIAVLDATASVKRLTKAIGREVDVREIGDLIQHCRVMMDPTQTFSVSSFKIDSRDSEKQRKEKLQRRDHVRLLITLLAGLYSWGRGLVVAPTEVRDILQDQKWRTPSNIDWLHHGNVRGLDFAKRADWVVVVGRMQPTTGAMDGQGAAYGSDEPDFVAIDQRGDGTIDGKNPLHLDLHPRRYRMRNGNDVVCMAPNYAPNTWQRDFLEAAREEENFQIATRLRTVYRHGDLPPPLCIFLGPFAPENTIVDSMRRLADMVKGSEIADLARQRGLMSMQPAGFAVVDNQRKNGPELWDDSERAKAEALVTEGLRRWPDLKEEAAMWRMNRHTKRLNAAEGLLDDETFRFLENADEDRHGDWLWRLDEWLAQHVEAYDLQERPAAGSERYAKPEEPKQSPAAATAPRQIAGVRRVMPIVVKVKDAA</sequence>
<organism evidence="2 3">
    <name type="scientific">Chenggangzhangella methanolivorans</name>
    <dbReference type="NCBI Taxonomy" id="1437009"/>
    <lineage>
        <taxon>Bacteria</taxon>
        <taxon>Pseudomonadati</taxon>
        <taxon>Pseudomonadota</taxon>
        <taxon>Alphaproteobacteria</taxon>
        <taxon>Hyphomicrobiales</taxon>
        <taxon>Methylopilaceae</taxon>
        <taxon>Chenggangzhangella</taxon>
    </lineage>
</organism>
<evidence type="ECO:0000256" key="1">
    <source>
        <dbReference type="SAM" id="MobiDB-lite"/>
    </source>
</evidence>
<protein>
    <submittedName>
        <fullName evidence="2">Uncharacterized protein</fullName>
    </submittedName>
</protein>
<dbReference type="RefSeq" id="WP_261403808.1">
    <property type="nucleotide sequence ID" value="NZ_CP081869.1"/>
</dbReference>
<name>A0A9E6RGK9_9HYPH</name>
<evidence type="ECO:0000313" key="2">
    <source>
        <dbReference type="EMBL" id="QZO00637.1"/>
    </source>
</evidence>
<accession>A0A9E6RGK9</accession>
<evidence type="ECO:0000313" key="3">
    <source>
        <dbReference type="Proteomes" id="UP000825701"/>
    </source>
</evidence>
<dbReference type="Proteomes" id="UP000825701">
    <property type="component" value="Chromosome"/>
</dbReference>